<evidence type="ECO:0000313" key="2">
    <source>
        <dbReference type="EMBL" id="GFR78760.1"/>
    </source>
</evidence>
<name>A0AAV4G1A6_9GAST</name>
<sequence length="94" mass="10006">MLALAATPGSEGSFWGFVQGLKWLCPSLAPMIDKVNRHSGAQKGGASGGGVRGHPEAAIAWLTESVQDHSFLPQLDVLVGNREHLHSFYHGESV</sequence>
<feature type="domain" description="RUN" evidence="1">
    <location>
        <begin position="1"/>
        <end position="94"/>
    </location>
</feature>
<dbReference type="InterPro" id="IPR037213">
    <property type="entry name" value="Run_dom_sf"/>
</dbReference>
<dbReference type="AlphaFoldDB" id="A0AAV4G1A6"/>
<comment type="caution">
    <text evidence="2">The sequence shown here is derived from an EMBL/GenBank/DDBJ whole genome shotgun (WGS) entry which is preliminary data.</text>
</comment>
<evidence type="ECO:0000313" key="3">
    <source>
        <dbReference type="Proteomes" id="UP000762676"/>
    </source>
</evidence>
<dbReference type="PROSITE" id="PS50826">
    <property type="entry name" value="RUN"/>
    <property type="match status" value="1"/>
</dbReference>
<keyword evidence="3" id="KW-1185">Reference proteome</keyword>
<dbReference type="SUPFAM" id="SSF140741">
    <property type="entry name" value="RUN domain-like"/>
    <property type="match status" value="1"/>
</dbReference>
<organism evidence="2 3">
    <name type="scientific">Elysia marginata</name>
    <dbReference type="NCBI Taxonomy" id="1093978"/>
    <lineage>
        <taxon>Eukaryota</taxon>
        <taxon>Metazoa</taxon>
        <taxon>Spiralia</taxon>
        <taxon>Lophotrochozoa</taxon>
        <taxon>Mollusca</taxon>
        <taxon>Gastropoda</taxon>
        <taxon>Heterobranchia</taxon>
        <taxon>Euthyneura</taxon>
        <taxon>Panpulmonata</taxon>
        <taxon>Sacoglossa</taxon>
        <taxon>Placobranchoidea</taxon>
        <taxon>Plakobranchidae</taxon>
        <taxon>Elysia</taxon>
    </lineage>
</organism>
<dbReference type="Gene3D" id="1.20.58.900">
    <property type="match status" value="1"/>
</dbReference>
<dbReference type="EMBL" id="BMAT01004710">
    <property type="protein sequence ID" value="GFR78760.1"/>
    <property type="molecule type" value="Genomic_DNA"/>
</dbReference>
<gene>
    <name evidence="2" type="ORF">ElyMa_002271700</name>
</gene>
<dbReference type="Proteomes" id="UP000762676">
    <property type="component" value="Unassembled WGS sequence"/>
</dbReference>
<dbReference type="InterPro" id="IPR004012">
    <property type="entry name" value="Run_dom"/>
</dbReference>
<proteinExistence type="predicted"/>
<protein>
    <submittedName>
        <fullName evidence="2">RUN domain Beclin-1 interacting and cysteine-rich containing protein-like</fullName>
    </submittedName>
</protein>
<accession>A0AAV4G1A6</accession>
<evidence type="ECO:0000259" key="1">
    <source>
        <dbReference type="PROSITE" id="PS50826"/>
    </source>
</evidence>
<reference evidence="2 3" key="1">
    <citation type="journal article" date="2021" name="Elife">
        <title>Chloroplast acquisition without the gene transfer in kleptoplastic sea slugs, Plakobranchus ocellatus.</title>
        <authorList>
            <person name="Maeda T."/>
            <person name="Takahashi S."/>
            <person name="Yoshida T."/>
            <person name="Shimamura S."/>
            <person name="Takaki Y."/>
            <person name="Nagai Y."/>
            <person name="Toyoda A."/>
            <person name="Suzuki Y."/>
            <person name="Arimoto A."/>
            <person name="Ishii H."/>
            <person name="Satoh N."/>
            <person name="Nishiyama T."/>
            <person name="Hasebe M."/>
            <person name="Maruyama T."/>
            <person name="Minagawa J."/>
            <person name="Obokata J."/>
            <person name="Shigenobu S."/>
        </authorList>
    </citation>
    <scope>NUCLEOTIDE SEQUENCE [LARGE SCALE GENOMIC DNA]</scope>
</reference>